<dbReference type="Gene3D" id="3.10.310.50">
    <property type="match status" value="1"/>
</dbReference>
<evidence type="ECO:0000256" key="1">
    <source>
        <dbReference type="SAM" id="Phobius"/>
    </source>
</evidence>
<evidence type="ECO:0000313" key="5">
    <source>
        <dbReference type="Proteomes" id="UP001595817"/>
    </source>
</evidence>
<evidence type="ECO:0000259" key="3">
    <source>
        <dbReference type="Pfam" id="PF04536"/>
    </source>
</evidence>
<keyword evidence="2" id="KW-0732">Signal</keyword>
<sequence length="260" mass="26977">MKKVAGWLTIACLVLGIQIKADAAAIPQQVGDIFVQDHAGVLTPEQKSELITLGKNLEAGTTAQVVVMTIPSLEDETVESYALKALREYGIGQKGENNGVLFLVALKERKMRIEVGYGLEGALPDGKVGRILDEYAYPYFERDQYDEGIINTYKVLYNEVAAEYNWNGEVAQVQGAGNQGGGGGFSTILIMIVLFFIISSFFGGGGGGRGGGRRRRSVVFFPPFLGGGGGGFGGGGGGGFGGFSGGGGGSSGGGGASRGW</sequence>
<keyword evidence="5" id="KW-1185">Reference proteome</keyword>
<keyword evidence="1" id="KW-1133">Transmembrane helix</keyword>
<dbReference type="PANTHER" id="PTHR30373:SF2">
    <property type="entry name" value="UPF0603 PROTEIN YGCG"/>
    <property type="match status" value="1"/>
</dbReference>
<evidence type="ECO:0000256" key="2">
    <source>
        <dbReference type="SAM" id="SignalP"/>
    </source>
</evidence>
<feature type="signal peptide" evidence="2">
    <location>
        <begin position="1"/>
        <end position="23"/>
    </location>
</feature>
<protein>
    <submittedName>
        <fullName evidence="4">TPM domain-containing protein</fullName>
    </submittedName>
</protein>
<organism evidence="4 5">
    <name type="scientific">Chungangia koreensis</name>
    <dbReference type="NCBI Taxonomy" id="752657"/>
    <lineage>
        <taxon>Bacteria</taxon>
        <taxon>Bacillati</taxon>
        <taxon>Bacillota</taxon>
        <taxon>Bacilli</taxon>
        <taxon>Lactobacillales</taxon>
        <taxon>Chungangia</taxon>
    </lineage>
</organism>
<name>A0ABV8XAS8_9LACT</name>
<feature type="transmembrane region" description="Helical" evidence="1">
    <location>
        <begin position="188"/>
        <end position="207"/>
    </location>
</feature>
<comment type="caution">
    <text evidence="4">The sequence shown here is derived from an EMBL/GenBank/DDBJ whole genome shotgun (WGS) entry which is preliminary data.</text>
</comment>
<keyword evidence="1" id="KW-0812">Transmembrane</keyword>
<dbReference type="Proteomes" id="UP001595817">
    <property type="component" value="Unassembled WGS sequence"/>
</dbReference>
<feature type="chain" id="PRO_5045534778" evidence="2">
    <location>
        <begin position="24"/>
        <end position="260"/>
    </location>
</feature>
<dbReference type="Pfam" id="PF04536">
    <property type="entry name" value="TPM_phosphatase"/>
    <property type="match status" value="1"/>
</dbReference>
<evidence type="ECO:0000313" key="4">
    <source>
        <dbReference type="EMBL" id="MFC4411487.1"/>
    </source>
</evidence>
<gene>
    <name evidence="4" type="ORF">ACFOZY_13755</name>
</gene>
<feature type="domain" description="TPM" evidence="3">
    <location>
        <begin position="35"/>
        <end position="156"/>
    </location>
</feature>
<dbReference type="PANTHER" id="PTHR30373">
    <property type="entry name" value="UPF0603 PROTEIN YGCG"/>
    <property type="match status" value="1"/>
</dbReference>
<dbReference type="InterPro" id="IPR007621">
    <property type="entry name" value="TPM_dom"/>
</dbReference>
<reference evidence="5" key="1">
    <citation type="journal article" date="2019" name="Int. J. Syst. Evol. Microbiol.">
        <title>The Global Catalogue of Microorganisms (GCM) 10K type strain sequencing project: providing services to taxonomists for standard genome sequencing and annotation.</title>
        <authorList>
            <consortium name="The Broad Institute Genomics Platform"/>
            <consortium name="The Broad Institute Genome Sequencing Center for Infectious Disease"/>
            <person name="Wu L."/>
            <person name="Ma J."/>
        </authorList>
    </citation>
    <scope>NUCLEOTIDE SEQUENCE [LARGE SCALE GENOMIC DNA]</scope>
    <source>
        <strain evidence="5">CCUG 59778</strain>
    </source>
</reference>
<keyword evidence="1" id="KW-0472">Membrane</keyword>
<dbReference type="RefSeq" id="WP_378156487.1">
    <property type="nucleotide sequence ID" value="NZ_JBHSEC010000020.1"/>
</dbReference>
<accession>A0ABV8XAS8</accession>
<dbReference type="EMBL" id="JBHSEC010000020">
    <property type="protein sequence ID" value="MFC4411487.1"/>
    <property type="molecule type" value="Genomic_DNA"/>
</dbReference>
<proteinExistence type="predicted"/>